<dbReference type="Gene3D" id="1.10.1200.10">
    <property type="entry name" value="ACP-like"/>
    <property type="match status" value="1"/>
</dbReference>
<gene>
    <name evidence="2" type="ORF">SAMN02746065_1201</name>
</gene>
<dbReference type="SUPFAM" id="SSF47336">
    <property type="entry name" value="ACP-like"/>
    <property type="match status" value="1"/>
</dbReference>
<dbReference type="OrthoDB" id="5420094at2"/>
<dbReference type="Proteomes" id="UP000192418">
    <property type="component" value="Unassembled WGS sequence"/>
</dbReference>
<name>A0A1W2DSV6_9BACT</name>
<evidence type="ECO:0000313" key="3">
    <source>
        <dbReference type="Proteomes" id="UP000192418"/>
    </source>
</evidence>
<dbReference type="AlphaFoldDB" id="A0A1W2DSV6"/>
<keyword evidence="3" id="KW-1185">Reference proteome</keyword>
<protein>
    <submittedName>
        <fullName evidence="2">Acyl carrier protein</fullName>
    </submittedName>
</protein>
<proteinExistence type="predicted"/>
<sequence>MSTFEKVREILAEILDFDKEEISLESYLIRELTAESIDLLEVALELSLKFGIEVQDDDLFLRNLRSILMDATQRGLNPITAIVEKLPHLNKERVEEMLDDLKKGPVLKVQDLVSYVEYSCP</sequence>
<evidence type="ECO:0000313" key="2">
    <source>
        <dbReference type="EMBL" id="SMD00116.1"/>
    </source>
</evidence>
<dbReference type="Pfam" id="PF00550">
    <property type="entry name" value="PP-binding"/>
    <property type="match status" value="1"/>
</dbReference>
<accession>A0A1W2DSV6</accession>
<dbReference type="EMBL" id="FWXY01000020">
    <property type="protein sequence ID" value="SMD00116.1"/>
    <property type="molecule type" value="Genomic_DNA"/>
</dbReference>
<dbReference type="STRING" id="1121400.SAMN02746065_1201"/>
<dbReference type="PROSITE" id="PS50075">
    <property type="entry name" value="CARRIER"/>
    <property type="match status" value="1"/>
</dbReference>
<feature type="domain" description="Carrier" evidence="1">
    <location>
        <begin position="1"/>
        <end position="76"/>
    </location>
</feature>
<dbReference type="RefSeq" id="WP_084070806.1">
    <property type="nucleotide sequence ID" value="NZ_FWXY01000020.1"/>
</dbReference>
<evidence type="ECO:0000259" key="1">
    <source>
        <dbReference type="PROSITE" id="PS50075"/>
    </source>
</evidence>
<dbReference type="InterPro" id="IPR009081">
    <property type="entry name" value="PP-bd_ACP"/>
</dbReference>
<organism evidence="2 3">
    <name type="scientific">Desulfocicer vacuolatum DSM 3385</name>
    <dbReference type="NCBI Taxonomy" id="1121400"/>
    <lineage>
        <taxon>Bacteria</taxon>
        <taxon>Pseudomonadati</taxon>
        <taxon>Thermodesulfobacteriota</taxon>
        <taxon>Desulfobacteria</taxon>
        <taxon>Desulfobacterales</taxon>
        <taxon>Desulfobacteraceae</taxon>
        <taxon>Desulfocicer</taxon>
    </lineage>
</organism>
<dbReference type="InterPro" id="IPR036736">
    <property type="entry name" value="ACP-like_sf"/>
</dbReference>
<reference evidence="2 3" key="1">
    <citation type="submission" date="2017-04" db="EMBL/GenBank/DDBJ databases">
        <authorList>
            <person name="Afonso C.L."/>
            <person name="Miller P.J."/>
            <person name="Scott M.A."/>
            <person name="Spackman E."/>
            <person name="Goraichik I."/>
            <person name="Dimitrov K.M."/>
            <person name="Suarez D.L."/>
            <person name="Swayne D.E."/>
        </authorList>
    </citation>
    <scope>NUCLEOTIDE SEQUENCE [LARGE SCALE GENOMIC DNA]</scope>
    <source>
        <strain evidence="2 3">DSM 3385</strain>
    </source>
</reference>